<keyword evidence="8 12" id="KW-0342">GTP-binding</keyword>
<dbReference type="InterPro" id="IPR010505">
    <property type="entry name" value="MoaA_twitch"/>
</dbReference>
<organism evidence="14 15">
    <name type="scientific">Rubritalea tangerina</name>
    <dbReference type="NCBI Taxonomy" id="430798"/>
    <lineage>
        <taxon>Bacteria</taxon>
        <taxon>Pseudomonadati</taxon>
        <taxon>Verrucomicrobiota</taxon>
        <taxon>Verrucomicrobiia</taxon>
        <taxon>Verrucomicrobiales</taxon>
        <taxon>Rubritaleaceae</taxon>
        <taxon>Rubritalea</taxon>
    </lineage>
</organism>
<keyword evidence="7 12" id="KW-0411">Iron-sulfur</keyword>
<dbReference type="Proteomes" id="UP001597389">
    <property type="component" value="Unassembled WGS sequence"/>
</dbReference>
<feature type="binding site" evidence="12">
    <location>
        <position position="260"/>
    </location>
    <ligand>
        <name>[4Fe-4S] cluster</name>
        <dbReference type="ChEBI" id="CHEBI:49883"/>
        <label>2</label>
        <note>4Fe-4S-substrate</note>
    </ligand>
</feature>
<comment type="cofactor">
    <cofactor evidence="12">
        <name>[4Fe-4S] cluster</name>
        <dbReference type="ChEBI" id="CHEBI:49883"/>
    </cofactor>
    <text evidence="12">Binds 2 [4Fe-4S] clusters. Binds 1 [4Fe-4S] cluster coordinated with 3 cysteines and an exchangeable S-adenosyl-L-methionine and 1 [4Fe-4S] cluster coordinated with 3 cysteines and the GTP-derived substrate.</text>
</comment>
<comment type="pathway">
    <text evidence="12">Cofactor biosynthesis; molybdopterin biosynthesis.</text>
</comment>
<dbReference type="Gene3D" id="3.20.20.70">
    <property type="entry name" value="Aldolase class I"/>
    <property type="match status" value="1"/>
</dbReference>
<dbReference type="SFLD" id="SFLDG01067">
    <property type="entry name" value="SPASM/twitch_domain_containing"/>
    <property type="match status" value="1"/>
</dbReference>
<feature type="binding site" evidence="12">
    <location>
        <position position="100"/>
    </location>
    <ligand>
        <name>GTP</name>
        <dbReference type="ChEBI" id="CHEBI:37565"/>
    </ligand>
</feature>
<feature type="domain" description="Radical SAM core" evidence="13">
    <location>
        <begin position="6"/>
        <end position="231"/>
    </location>
</feature>
<dbReference type="SFLD" id="SFLDG01386">
    <property type="entry name" value="main_SPASM_domain-containing"/>
    <property type="match status" value="1"/>
</dbReference>
<feature type="binding site" evidence="12">
    <location>
        <position position="22"/>
    </location>
    <ligand>
        <name>[4Fe-4S] cluster</name>
        <dbReference type="ChEBI" id="CHEBI:49883"/>
        <label>1</label>
        <note>4Fe-4S-S-AdoMet</note>
    </ligand>
</feature>
<dbReference type="PROSITE" id="PS51918">
    <property type="entry name" value="RADICAL_SAM"/>
    <property type="match status" value="1"/>
</dbReference>
<dbReference type="SUPFAM" id="SSF102114">
    <property type="entry name" value="Radical SAM enzymes"/>
    <property type="match status" value="1"/>
</dbReference>
<dbReference type="PROSITE" id="PS01305">
    <property type="entry name" value="MOAA_NIFB_PQQE"/>
    <property type="match status" value="1"/>
</dbReference>
<dbReference type="InterPro" id="IPR013483">
    <property type="entry name" value="MoaA"/>
</dbReference>
<dbReference type="InterPro" id="IPR013785">
    <property type="entry name" value="Aldolase_TIM"/>
</dbReference>
<evidence type="ECO:0000256" key="6">
    <source>
        <dbReference type="ARBA" id="ARBA00023004"/>
    </source>
</evidence>
<dbReference type="InterPro" id="IPR000385">
    <property type="entry name" value="MoaA_NifB_PqqE_Fe-S-bd_CS"/>
</dbReference>
<dbReference type="PANTHER" id="PTHR22960">
    <property type="entry name" value="MOLYBDOPTERIN COFACTOR SYNTHESIS PROTEIN A"/>
    <property type="match status" value="1"/>
</dbReference>
<evidence type="ECO:0000256" key="11">
    <source>
        <dbReference type="ARBA" id="ARBA00048697"/>
    </source>
</evidence>
<proteinExistence type="inferred from homology"/>
<comment type="function">
    <text evidence="12">Catalyzes the cyclization of GTP to (8S)-3',8-cyclo-7,8-dihydroguanosine 5'-triphosphate.</text>
</comment>
<dbReference type="InterPro" id="IPR058240">
    <property type="entry name" value="rSAM_sf"/>
</dbReference>
<comment type="caution">
    <text evidence="14">The sequence shown here is derived from an EMBL/GenBank/DDBJ whole genome shotgun (WGS) entry which is preliminary data.</text>
</comment>
<keyword evidence="10 12" id="KW-0456">Lyase</keyword>
<feature type="binding site" evidence="12">
    <location>
        <position position="277"/>
    </location>
    <ligand>
        <name>[4Fe-4S] cluster</name>
        <dbReference type="ChEBI" id="CHEBI:49883"/>
        <label>2</label>
        <note>4Fe-4S-substrate</note>
    </ligand>
</feature>
<dbReference type="SFLD" id="SFLDS00029">
    <property type="entry name" value="Radical_SAM"/>
    <property type="match status" value="1"/>
</dbReference>
<dbReference type="CDD" id="cd21117">
    <property type="entry name" value="Twitch_MoaA"/>
    <property type="match status" value="1"/>
</dbReference>
<keyword evidence="4 12" id="KW-0479">Metal-binding</keyword>
<evidence type="ECO:0000256" key="1">
    <source>
        <dbReference type="ARBA" id="ARBA00012167"/>
    </source>
</evidence>
<dbReference type="CDD" id="cd01335">
    <property type="entry name" value="Radical_SAM"/>
    <property type="match status" value="1"/>
</dbReference>
<keyword evidence="6 12" id="KW-0408">Iron</keyword>
<dbReference type="InterPro" id="IPR007197">
    <property type="entry name" value="rSAM"/>
</dbReference>
<feature type="binding site" evidence="12">
    <location>
        <position position="73"/>
    </location>
    <ligand>
        <name>S-adenosyl-L-methionine</name>
        <dbReference type="ChEBI" id="CHEBI:59789"/>
    </ligand>
</feature>
<evidence type="ECO:0000313" key="14">
    <source>
        <dbReference type="EMBL" id="MFD2159342.1"/>
    </source>
</evidence>
<keyword evidence="9 12" id="KW-0501">Molybdenum cofactor biosynthesis</keyword>
<comment type="catalytic activity">
    <reaction evidence="11 12">
        <text>GTP + AH2 + S-adenosyl-L-methionine = (8S)-3',8-cyclo-7,8-dihydroguanosine 5'-triphosphate + 5'-deoxyadenosine + L-methionine + A + H(+)</text>
        <dbReference type="Rhea" id="RHEA:49576"/>
        <dbReference type="ChEBI" id="CHEBI:13193"/>
        <dbReference type="ChEBI" id="CHEBI:15378"/>
        <dbReference type="ChEBI" id="CHEBI:17319"/>
        <dbReference type="ChEBI" id="CHEBI:17499"/>
        <dbReference type="ChEBI" id="CHEBI:37565"/>
        <dbReference type="ChEBI" id="CHEBI:57844"/>
        <dbReference type="ChEBI" id="CHEBI:59789"/>
        <dbReference type="ChEBI" id="CHEBI:131766"/>
        <dbReference type="EC" id="4.1.99.22"/>
    </reaction>
</comment>
<dbReference type="InterPro" id="IPR050105">
    <property type="entry name" value="MoCo_biosynth_MoaA/MoaC"/>
</dbReference>
<sequence>MSVEDRYQRPLRDLRISVTDRCNFRCRYCMPAEIFGADYRFLPREEILRFGEIELIARALVGLGVRKLRLTGGEPLVRRDLSILVEKLASIAGVEDIAMTTNASLLGRHAQRLKEAGLHRVTVSLDALDEAIFGQMNGVGARAQRVIEGIDTALECGLGVKVNAVIQKGVNDQEVLALAEFARTRKIPIRYIEFMDTGNTNGWKHEQVVPSYQVLESLREVMALEAVSKPLLGETAERYTLSGGDGFEVGFISSVSKPFCRDCNRLRLSAEGQLYTCLFAASGHDLKTLVREGNGEASLRQFVTQIWSQREDRYSELRSEGMAPIAKKEMSYLGG</sequence>
<keyword evidence="2 12" id="KW-0004">4Fe-4S</keyword>
<evidence type="ECO:0000256" key="12">
    <source>
        <dbReference type="HAMAP-Rule" id="MF_01225"/>
    </source>
</evidence>
<gene>
    <name evidence="12 14" type="primary">moaA</name>
    <name evidence="14" type="ORF">ACFSW8_10565</name>
</gene>
<feature type="binding site" evidence="12">
    <location>
        <position position="28"/>
    </location>
    <ligand>
        <name>S-adenosyl-L-methionine</name>
        <dbReference type="ChEBI" id="CHEBI:59789"/>
    </ligand>
</feature>
<feature type="binding site" evidence="12">
    <location>
        <position position="263"/>
    </location>
    <ligand>
        <name>[4Fe-4S] cluster</name>
        <dbReference type="ChEBI" id="CHEBI:49883"/>
        <label>2</label>
        <note>4Fe-4S-substrate</note>
    </ligand>
</feature>
<dbReference type="GO" id="GO:0061798">
    <property type="term" value="F:GTP 3',8'-cyclase activity"/>
    <property type="evidence" value="ECO:0007669"/>
    <property type="project" value="UniProtKB-EC"/>
</dbReference>
<feature type="binding site" evidence="12">
    <location>
        <begin position="265"/>
        <end position="267"/>
    </location>
    <ligand>
        <name>GTP</name>
        <dbReference type="ChEBI" id="CHEBI:37565"/>
    </ligand>
</feature>
<protein>
    <recommendedName>
        <fullName evidence="1 12">GTP 3',8-cyclase</fullName>
        <ecNumber evidence="1 12">4.1.99.22</ecNumber>
    </recommendedName>
    <alternativeName>
        <fullName evidence="12">Molybdenum cofactor biosynthesis protein A</fullName>
    </alternativeName>
</protein>
<feature type="binding site" evidence="12">
    <location>
        <position position="69"/>
    </location>
    <ligand>
        <name>GTP</name>
        <dbReference type="ChEBI" id="CHEBI:37565"/>
    </ligand>
</feature>
<feature type="binding site" evidence="12">
    <location>
        <position position="15"/>
    </location>
    <ligand>
        <name>GTP</name>
        <dbReference type="ChEBI" id="CHEBI:37565"/>
    </ligand>
</feature>
<evidence type="ECO:0000259" key="13">
    <source>
        <dbReference type="PROSITE" id="PS51918"/>
    </source>
</evidence>
<evidence type="ECO:0000313" key="15">
    <source>
        <dbReference type="Proteomes" id="UP001597389"/>
    </source>
</evidence>
<feature type="binding site" evidence="12">
    <location>
        <position position="29"/>
    </location>
    <ligand>
        <name>[4Fe-4S] cluster</name>
        <dbReference type="ChEBI" id="CHEBI:49883"/>
        <label>1</label>
        <note>4Fe-4S-S-AdoMet</note>
    </ligand>
</feature>
<dbReference type="HAMAP" id="MF_01225_B">
    <property type="entry name" value="MoaA_B"/>
    <property type="match status" value="1"/>
</dbReference>
<dbReference type="PANTHER" id="PTHR22960:SF0">
    <property type="entry name" value="MOLYBDENUM COFACTOR BIOSYNTHESIS PROTEIN 1"/>
    <property type="match status" value="1"/>
</dbReference>
<feature type="binding site" evidence="12">
    <location>
        <position position="195"/>
    </location>
    <ligand>
        <name>S-adenosyl-L-methionine</name>
        <dbReference type="ChEBI" id="CHEBI:59789"/>
    </ligand>
</feature>
<feature type="binding site" evidence="12">
    <location>
        <position position="161"/>
    </location>
    <ligand>
        <name>GTP</name>
        <dbReference type="ChEBI" id="CHEBI:37565"/>
    </ligand>
</feature>
<dbReference type="SFLD" id="SFLDG01383">
    <property type="entry name" value="cyclic_pyranopterin_phosphate"/>
    <property type="match status" value="1"/>
</dbReference>
<evidence type="ECO:0000256" key="8">
    <source>
        <dbReference type="ARBA" id="ARBA00023134"/>
    </source>
</evidence>
<comment type="similarity">
    <text evidence="12">Belongs to the radical SAM superfamily. MoaA family.</text>
</comment>
<reference evidence="15" key="1">
    <citation type="journal article" date="2019" name="Int. J. Syst. Evol. Microbiol.">
        <title>The Global Catalogue of Microorganisms (GCM) 10K type strain sequencing project: providing services to taxonomists for standard genome sequencing and annotation.</title>
        <authorList>
            <consortium name="The Broad Institute Genomics Platform"/>
            <consortium name="The Broad Institute Genome Sequencing Center for Infectious Disease"/>
            <person name="Wu L."/>
            <person name="Ma J."/>
        </authorList>
    </citation>
    <scope>NUCLEOTIDE SEQUENCE [LARGE SCALE GENOMIC DNA]</scope>
    <source>
        <strain evidence="15">CCUG 57942</strain>
    </source>
</reference>
<dbReference type="SMART" id="SM00729">
    <property type="entry name" value="Elp3"/>
    <property type="match status" value="1"/>
</dbReference>
<dbReference type="Pfam" id="PF04055">
    <property type="entry name" value="Radical_SAM"/>
    <property type="match status" value="1"/>
</dbReference>
<dbReference type="EMBL" id="JBHUJB010000043">
    <property type="protein sequence ID" value="MFD2159342.1"/>
    <property type="molecule type" value="Genomic_DNA"/>
</dbReference>
<dbReference type="NCBIfam" id="TIGR02666">
    <property type="entry name" value="moaA"/>
    <property type="match status" value="1"/>
</dbReference>
<keyword evidence="15" id="KW-1185">Reference proteome</keyword>
<evidence type="ECO:0000256" key="3">
    <source>
        <dbReference type="ARBA" id="ARBA00022691"/>
    </source>
</evidence>
<dbReference type="InterPro" id="IPR040064">
    <property type="entry name" value="MoaA-like"/>
</dbReference>
<evidence type="ECO:0000256" key="9">
    <source>
        <dbReference type="ARBA" id="ARBA00023150"/>
    </source>
</evidence>
<dbReference type="InterPro" id="IPR006638">
    <property type="entry name" value="Elp3/MiaA/NifB-like_rSAM"/>
</dbReference>
<accession>A0ABW4ZCH1</accession>
<evidence type="ECO:0000256" key="7">
    <source>
        <dbReference type="ARBA" id="ARBA00023014"/>
    </source>
</evidence>
<keyword evidence="5 12" id="KW-0547">Nucleotide-binding</keyword>
<dbReference type="Pfam" id="PF06463">
    <property type="entry name" value="Mob_synth_C"/>
    <property type="match status" value="1"/>
</dbReference>
<feature type="binding site" evidence="12">
    <location>
        <position position="26"/>
    </location>
    <ligand>
        <name>[4Fe-4S] cluster</name>
        <dbReference type="ChEBI" id="CHEBI:49883"/>
        <label>1</label>
        <note>4Fe-4S-S-AdoMet</note>
    </ligand>
</feature>
<name>A0ABW4ZCH1_9BACT</name>
<keyword evidence="3 12" id="KW-0949">S-adenosyl-L-methionine</keyword>
<evidence type="ECO:0000256" key="4">
    <source>
        <dbReference type="ARBA" id="ARBA00022723"/>
    </source>
</evidence>
<evidence type="ECO:0000256" key="2">
    <source>
        <dbReference type="ARBA" id="ARBA00022485"/>
    </source>
</evidence>
<feature type="binding site" evidence="12">
    <location>
        <position position="124"/>
    </location>
    <ligand>
        <name>S-adenosyl-L-methionine</name>
        <dbReference type="ChEBI" id="CHEBI:59789"/>
    </ligand>
</feature>
<comment type="subunit">
    <text evidence="12">Monomer and homodimer.</text>
</comment>
<dbReference type="RefSeq" id="WP_377178190.1">
    <property type="nucleotide sequence ID" value="NZ_JBHUJB010000043.1"/>
</dbReference>
<evidence type="ECO:0000256" key="5">
    <source>
        <dbReference type="ARBA" id="ARBA00022741"/>
    </source>
</evidence>
<evidence type="ECO:0000256" key="10">
    <source>
        <dbReference type="ARBA" id="ARBA00023239"/>
    </source>
</evidence>
<dbReference type="EC" id="4.1.99.22" evidence="1 12"/>